<dbReference type="GO" id="GO:0005829">
    <property type="term" value="C:cytosol"/>
    <property type="evidence" value="ECO:0007669"/>
    <property type="project" value="TreeGrafter"/>
</dbReference>
<dbReference type="PANTHER" id="PTHR43364:SF6">
    <property type="entry name" value="OXIDOREDUCTASE-RELATED"/>
    <property type="match status" value="1"/>
</dbReference>
<gene>
    <name evidence="2" type="ordered locus">BN6_64900</name>
</gene>
<name>K0K878_SACES</name>
<dbReference type="Gene3D" id="3.20.20.100">
    <property type="entry name" value="NADP-dependent oxidoreductase domain"/>
    <property type="match status" value="1"/>
</dbReference>
<dbReference type="SUPFAM" id="SSF51430">
    <property type="entry name" value="NAD(P)-linked oxidoreductase"/>
    <property type="match status" value="1"/>
</dbReference>
<dbReference type="KEGG" id="sesp:BN6_64900"/>
<dbReference type="Proteomes" id="UP000006281">
    <property type="component" value="Chromosome"/>
</dbReference>
<dbReference type="PATRIC" id="fig|1179773.3.peg.6542"/>
<evidence type="ECO:0000313" key="3">
    <source>
        <dbReference type="Proteomes" id="UP000006281"/>
    </source>
</evidence>
<evidence type="ECO:0000313" key="2">
    <source>
        <dbReference type="EMBL" id="CCH33732.1"/>
    </source>
</evidence>
<evidence type="ECO:0000259" key="1">
    <source>
        <dbReference type="Pfam" id="PF00248"/>
    </source>
</evidence>
<dbReference type="PANTHER" id="PTHR43364">
    <property type="entry name" value="NADH-SPECIFIC METHYLGLYOXAL REDUCTASE-RELATED"/>
    <property type="match status" value="1"/>
</dbReference>
<dbReference type="EMBL" id="HE804045">
    <property type="protein sequence ID" value="CCH33732.1"/>
    <property type="molecule type" value="Genomic_DNA"/>
</dbReference>
<keyword evidence="3" id="KW-1185">Reference proteome</keyword>
<reference evidence="2 3" key="1">
    <citation type="journal article" date="2012" name="BMC Genomics">
        <title>Complete genome sequence of Saccharothrix espanaensis DSM 44229T and comparison to the other completely sequenced Pseudonocardiaceae.</title>
        <authorList>
            <person name="Strobel T."/>
            <person name="Al-Dilaimi A."/>
            <person name="Blom J."/>
            <person name="Gessner A."/>
            <person name="Kalinowski J."/>
            <person name="Luzhetska M."/>
            <person name="Puhler A."/>
            <person name="Szczepanowski R."/>
            <person name="Bechthold A."/>
            <person name="Ruckert C."/>
        </authorList>
    </citation>
    <scope>NUCLEOTIDE SEQUENCE [LARGE SCALE GENOMIC DNA]</scope>
    <source>
        <strain evidence="3">ATCC 51144 / DSM 44229 / JCM 9112 / NBRC 15066 / NRRL 15764</strain>
    </source>
</reference>
<dbReference type="InterPro" id="IPR036812">
    <property type="entry name" value="NAD(P)_OxRdtase_dom_sf"/>
</dbReference>
<sequence>MIRCLTWSALQEPGSRAVTRQHIGSLDVGALCLGTLPFGKYVDERTSFAILDRFAEAGGTFLDTANNYVFWDGGTGDESEETIGRWLAARGNRDEVVLATKLGARPRTPGAGLEDAEGLSAAAVRTAAAASLKRLGTDRIDLYYSHVEDRSVALEETLGAFASLVAAGAVREIGASNHATWRLDRARAVSRANGWPPYAAVQQRHSYLRPRPDVKLPEWAHVHMSDELFDYARSEGDLALVAYSPLLSGAYRDKPRHEGYDHPGTTRRLAVLHEVAAELGATVNQVVLAWLRRKDIVPVVGASSVAQLDESLGALTLELDDDQLTRLDSAC</sequence>
<dbReference type="InterPro" id="IPR023210">
    <property type="entry name" value="NADP_OxRdtase_dom"/>
</dbReference>
<dbReference type="Pfam" id="PF00248">
    <property type="entry name" value="Aldo_ket_red"/>
    <property type="match status" value="1"/>
</dbReference>
<dbReference type="eggNOG" id="COG0667">
    <property type="taxonomic scope" value="Bacteria"/>
</dbReference>
<feature type="domain" description="NADP-dependent oxidoreductase" evidence="1">
    <location>
        <begin position="31"/>
        <end position="330"/>
    </location>
</feature>
<dbReference type="STRING" id="1179773.BN6_64900"/>
<protein>
    <submittedName>
        <fullName evidence="2">Putative oxidoreductase</fullName>
    </submittedName>
</protein>
<dbReference type="InterPro" id="IPR050523">
    <property type="entry name" value="AKR_Detox_Biosynth"/>
</dbReference>
<organism evidence="2 3">
    <name type="scientific">Saccharothrix espanaensis (strain ATCC 51144 / DSM 44229 / JCM 9112 / NBRC 15066 / NRRL 15764)</name>
    <dbReference type="NCBI Taxonomy" id="1179773"/>
    <lineage>
        <taxon>Bacteria</taxon>
        <taxon>Bacillati</taxon>
        <taxon>Actinomycetota</taxon>
        <taxon>Actinomycetes</taxon>
        <taxon>Pseudonocardiales</taxon>
        <taxon>Pseudonocardiaceae</taxon>
        <taxon>Saccharothrix</taxon>
    </lineage>
</organism>
<dbReference type="HOGENOM" id="CLU_023205_2_0_11"/>
<dbReference type="AlphaFoldDB" id="K0K878"/>
<accession>K0K878</accession>
<proteinExistence type="predicted"/>